<dbReference type="EMBL" id="JAKTTI010000003">
    <property type="protein sequence ID" value="MCH1624480.1"/>
    <property type="molecule type" value="Genomic_DNA"/>
</dbReference>
<evidence type="ECO:0000313" key="1">
    <source>
        <dbReference type="EMBL" id="MCH1624480.1"/>
    </source>
</evidence>
<dbReference type="AlphaFoldDB" id="A0AAW5DV18"/>
<dbReference type="Proteomes" id="UP001431131">
    <property type="component" value="Unassembled WGS sequence"/>
</dbReference>
<dbReference type="SUPFAM" id="SSF63829">
    <property type="entry name" value="Calcium-dependent phosphotriesterase"/>
    <property type="match status" value="1"/>
</dbReference>
<reference evidence="1" key="1">
    <citation type="submission" date="2022-02" db="EMBL/GenBank/DDBJ databases">
        <title>Fredinandcohnia quinoae sp. nov. isolated from Chenopodium quinoa seeds.</title>
        <authorList>
            <person name="Saati-Santamaria Z."/>
            <person name="Flores-Felix J.D."/>
            <person name="Igual J.M."/>
            <person name="Velazquez E."/>
            <person name="Garcia-Fraile P."/>
            <person name="Martinez-Molina E."/>
        </authorList>
    </citation>
    <scope>NUCLEOTIDE SEQUENCE</scope>
    <source>
        <strain evidence="1">SECRCQ15</strain>
    </source>
</reference>
<dbReference type="InterPro" id="IPR015943">
    <property type="entry name" value="WD40/YVTN_repeat-like_dom_sf"/>
</dbReference>
<protein>
    <submittedName>
        <fullName evidence="1">Uncharacterized protein</fullName>
    </submittedName>
</protein>
<gene>
    <name evidence="1" type="ORF">MJG50_04005</name>
</gene>
<sequence length="607" mass="67864">MSDNVIEATDHGIPVQYDEARTAAFCINEKGESRFVIAAKGFVVIVDPDTSQSSQMFFPEKYVEYPFASFSSNGLFYTGAGQLFMVLDPFRETFIFSQYIENGEDIIGFSFAEDDKGMVYFTTYPNVHVLSYCPKTNKITDFGSIEQTEKYPGSIAIDNKGWIYVGVGTERKNIIAFHPIDNKMKSFVAEEQRSKGVGFVYKGVDGYVYGHWDAIDLKNTYESDNWRMLHDGDAVPIQESARSLSPYSGQGFQKIHRNHAGTYLVEKYSLSEKYVIFKHSDGSKKKVQLDYQSNGADLSTLYVGPDHALYGTSMHPLQFYTFDFSKNEIHNFGPIDQGGGGNIAAYASQGTFMIGVAYAGGKLYEFDTEKPFHPEKNPKLLFEHQEIHRPRCALAHKDGVHIVWGGFPGYGMVGGGLGIYHVPTKTNTIIPHTDIIPNQSTFSLGQLASGLILAGTSIETPGGAMPKESEACLYLFNLEKRQVEDITQPIRGIQEISQIYIDKNDHAHCLTNESLYFVFDPQSKAVIYSEDFSKYGKMVRNGFVYDESRNRLLCLLSNAIVKISVNEEIAVKGVRLLSRTATSGIVLYNQRIYYGSGSHLCSIDAYE</sequence>
<name>A0AAW5DV18_9BACI</name>
<dbReference type="Gene3D" id="2.130.10.10">
    <property type="entry name" value="YVTN repeat-like/Quinoprotein amine dehydrogenase"/>
    <property type="match status" value="1"/>
</dbReference>
<proteinExistence type="predicted"/>
<evidence type="ECO:0000313" key="2">
    <source>
        <dbReference type="Proteomes" id="UP001431131"/>
    </source>
</evidence>
<comment type="caution">
    <text evidence="1">The sequence shown here is derived from an EMBL/GenBank/DDBJ whole genome shotgun (WGS) entry which is preliminary data.</text>
</comment>
<dbReference type="RefSeq" id="WP_240252930.1">
    <property type="nucleotide sequence ID" value="NZ_JAKTTI010000003.1"/>
</dbReference>
<accession>A0AAW5DV18</accession>
<organism evidence="1 2">
    <name type="scientific">Fredinandcohnia quinoae</name>
    <dbReference type="NCBI Taxonomy" id="2918902"/>
    <lineage>
        <taxon>Bacteria</taxon>
        <taxon>Bacillati</taxon>
        <taxon>Bacillota</taxon>
        <taxon>Bacilli</taxon>
        <taxon>Bacillales</taxon>
        <taxon>Bacillaceae</taxon>
        <taxon>Fredinandcohnia</taxon>
    </lineage>
</organism>
<keyword evidence="2" id="KW-1185">Reference proteome</keyword>